<reference evidence="2" key="1">
    <citation type="journal article" date="2014" name="Int. J. Syst. Evol. Microbiol.">
        <title>Complete genome sequence of Corynebacterium casei LMG S-19264T (=DSM 44701T), isolated from a smear-ripened cheese.</title>
        <authorList>
            <consortium name="US DOE Joint Genome Institute (JGI-PGF)"/>
            <person name="Walter F."/>
            <person name="Albersmeier A."/>
            <person name="Kalinowski J."/>
            <person name="Ruckert C."/>
        </authorList>
    </citation>
    <scope>NUCLEOTIDE SEQUENCE</scope>
    <source>
        <strain evidence="2">CGMCC 4.7403</strain>
    </source>
</reference>
<feature type="region of interest" description="Disordered" evidence="1">
    <location>
        <begin position="1"/>
        <end position="23"/>
    </location>
</feature>
<gene>
    <name evidence="2" type="ORF">GCM10017771_84920</name>
</gene>
<proteinExistence type="predicted"/>
<keyword evidence="3" id="KW-1185">Reference proteome</keyword>
<evidence type="ECO:0000313" key="3">
    <source>
        <dbReference type="Proteomes" id="UP000603227"/>
    </source>
</evidence>
<organism evidence="2 3">
    <name type="scientific">Streptomyces capitiformicae</name>
    <dbReference type="NCBI Taxonomy" id="2014920"/>
    <lineage>
        <taxon>Bacteria</taxon>
        <taxon>Bacillati</taxon>
        <taxon>Actinomycetota</taxon>
        <taxon>Actinomycetes</taxon>
        <taxon>Kitasatosporales</taxon>
        <taxon>Streptomycetaceae</taxon>
        <taxon>Streptomyces</taxon>
    </lineage>
</organism>
<dbReference type="EMBL" id="BNAT01000052">
    <property type="protein sequence ID" value="GHE61594.1"/>
    <property type="molecule type" value="Genomic_DNA"/>
</dbReference>
<evidence type="ECO:0000313" key="2">
    <source>
        <dbReference type="EMBL" id="GHE61594.1"/>
    </source>
</evidence>
<sequence length="75" mass="7674">MAPAGAEPHAPQQQPTEQSGEGAVQVVTVRAGESCGHDPIQHGSGARRLVLGKGPGLHPSMYREFVTADDESGAG</sequence>
<protein>
    <submittedName>
        <fullName evidence="2">Uncharacterized protein</fullName>
    </submittedName>
</protein>
<name>A0A918ZPA3_9ACTN</name>
<accession>A0A918ZPA3</accession>
<evidence type="ECO:0000256" key="1">
    <source>
        <dbReference type="SAM" id="MobiDB-lite"/>
    </source>
</evidence>
<dbReference type="AlphaFoldDB" id="A0A918ZPA3"/>
<reference evidence="2" key="2">
    <citation type="submission" date="2020-09" db="EMBL/GenBank/DDBJ databases">
        <authorList>
            <person name="Sun Q."/>
            <person name="Zhou Y."/>
        </authorList>
    </citation>
    <scope>NUCLEOTIDE SEQUENCE</scope>
    <source>
        <strain evidence="2">CGMCC 4.7403</strain>
    </source>
</reference>
<dbReference type="Proteomes" id="UP000603227">
    <property type="component" value="Unassembled WGS sequence"/>
</dbReference>
<comment type="caution">
    <text evidence="2">The sequence shown here is derived from an EMBL/GenBank/DDBJ whole genome shotgun (WGS) entry which is preliminary data.</text>
</comment>